<feature type="transmembrane region" description="Helical" evidence="1">
    <location>
        <begin position="45"/>
        <end position="64"/>
    </location>
</feature>
<keyword evidence="1" id="KW-0472">Membrane</keyword>
<evidence type="ECO:0000313" key="3">
    <source>
        <dbReference type="Proteomes" id="UP000060345"/>
    </source>
</evidence>
<keyword evidence="1" id="KW-1133">Transmembrane helix</keyword>
<dbReference type="KEGG" id="pfus:ADJ77_01775"/>
<protein>
    <submittedName>
        <fullName evidence="2">Uncharacterized protein</fullName>
    </submittedName>
</protein>
<feature type="transmembrane region" description="Helical" evidence="1">
    <location>
        <begin position="12"/>
        <end position="33"/>
    </location>
</feature>
<evidence type="ECO:0000313" key="2">
    <source>
        <dbReference type="EMBL" id="AKU68602.1"/>
    </source>
</evidence>
<dbReference type="Proteomes" id="UP000060345">
    <property type="component" value="Chromosome 1"/>
</dbReference>
<proteinExistence type="predicted"/>
<keyword evidence="1" id="KW-0812">Transmembrane</keyword>
<evidence type="ECO:0000256" key="1">
    <source>
        <dbReference type="SAM" id="Phobius"/>
    </source>
</evidence>
<dbReference type="EMBL" id="CP012074">
    <property type="protein sequence ID" value="AKU68602.1"/>
    <property type="molecule type" value="Genomic_DNA"/>
</dbReference>
<organism evidence="2 3">
    <name type="scientific">Prevotella fusca JCM 17724</name>
    <dbReference type="NCBI Taxonomy" id="1236517"/>
    <lineage>
        <taxon>Bacteria</taxon>
        <taxon>Pseudomonadati</taxon>
        <taxon>Bacteroidota</taxon>
        <taxon>Bacteroidia</taxon>
        <taxon>Bacteroidales</taxon>
        <taxon>Prevotellaceae</taxon>
        <taxon>Prevotella</taxon>
    </lineage>
</organism>
<accession>A0A0K1NHN2</accession>
<dbReference type="AlphaFoldDB" id="A0A0K1NHN2"/>
<sequence length="97" mass="11185">MMIRMTKEHKDLISYTTAVLMIISGAVLCYISFFMLKYVENSVLAYFSMALTFGGAIFGCTLYINQKFKSYEISTNKAIVKKLIEQEEDKDKKEEVE</sequence>
<gene>
    <name evidence="2" type="ORF">ADJ77_01775</name>
</gene>
<name>A0A0K1NHN2_9BACT</name>
<reference evidence="2 3" key="1">
    <citation type="submission" date="2015-07" db="EMBL/GenBank/DDBJ databases">
        <authorList>
            <person name="Noorani M."/>
        </authorList>
    </citation>
    <scope>NUCLEOTIDE SEQUENCE [LARGE SCALE GENOMIC DNA]</scope>
    <source>
        <strain evidence="2 3">W1435</strain>
    </source>
</reference>